<evidence type="ECO:0000313" key="3">
    <source>
        <dbReference type="Proteomes" id="UP001283361"/>
    </source>
</evidence>
<accession>A0AAE0YT53</accession>
<dbReference type="AlphaFoldDB" id="A0AAE0YT53"/>
<comment type="caution">
    <text evidence="2">The sequence shown here is derived from an EMBL/GenBank/DDBJ whole genome shotgun (WGS) entry which is preliminary data.</text>
</comment>
<keyword evidence="3" id="KW-1185">Reference proteome</keyword>
<evidence type="ECO:0000256" key="1">
    <source>
        <dbReference type="SAM" id="MobiDB-lite"/>
    </source>
</evidence>
<evidence type="ECO:0000313" key="2">
    <source>
        <dbReference type="EMBL" id="KAK3756026.1"/>
    </source>
</evidence>
<dbReference type="EMBL" id="JAWDGP010005567">
    <property type="protein sequence ID" value="KAK3756026.1"/>
    <property type="molecule type" value="Genomic_DNA"/>
</dbReference>
<organism evidence="2 3">
    <name type="scientific">Elysia crispata</name>
    <name type="common">lettuce slug</name>
    <dbReference type="NCBI Taxonomy" id="231223"/>
    <lineage>
        <taxon>Eukaryota</taxon>
        <taxon>Metazoa</taxon>
        <taxon>Spiralia</taxon>
        <taxon>Lophotrochozoa</taxon>
        <taxon>Mollusca</taxon>
        <taxon>Gastropoda</taxon>
        <taxon>Heterobranchia</taxon>
        <taxon>Euthyneura</taxon>
        <taxon>Panpulmonata</taxon>
        <taxon>Sacoglossa</taxon>
        <taxon>Placobranchoidea</taxon>
        <taxon>Plakobranchidae</taxon>
        <taxon>Elysia</taxon>
    </lineage>
</organism>
<feature type="compositionally biased region" description="Acidic residues" evidence="1">
    <location>
        <begin position="76"/>
        <end position="123"/>
    </location>
</feature>
<protein>
    <submittedName>
        <fullName evidence="2">Uncharacterized protein</fullName>
    </submittedName>
</protein>
<dbReference type="Proteomes" id="UP001283361">
    <property type="component" value="Unassembled WGS sequence"/>
</dbReference>
<proteinExistence type="predicted"/>
<sequence>MPANLPFSKCSLVLQFVESALSYAGSSQGYEIAFGREASLAVWLELTVTPVPSGQIDLRTEDGRHSSQPKKLAPQVEEEEEEEEEEEKEEEDEEEEKEEEEEEEEEEKEEEEEEEEEEKEEEELYAHYEDH</sequence>
<gene>
    <name evidence="2" type="ORF">RRG08_032949</name>
</gene>
<feature type="region of interest" description="Disordered" evidence="1">
    <location>
        <begin position="51"/>
        <end position="131"/>
    </location>
</feature>
<reference evidence="2" key="1">
    <citation type="journal article" date="2023" name="G3 (Bethesda)">
        <title>A reference genome for the long-term kleptoplast-retaining sea slug Elysia crispata morphotype clarki.</title>
        <authorList>
            <person name="Eastman K.E."/>
            <person name="Pendleton A.L."/>
            <person name="Shaikh M.A."/>
            <person name="Suttiyut T."/>
            <person name="Ogas R."/>
            <person name="Tomko P."/>
            <person name="Gavelis G."/>
            <person name="Widhalm J.R."/>
            <person name="Wisecaver J.H."/>
        </authorList>
    </citation>
    <scope>NUCLEOTIDE SEQUENCE</scope>
    <source>
        <strain evidence="2">ECLA1</strain>
    </source>
</reference>
<name>A0AAE0YT53_9GAST</name>